<organism evidence="4 5">
    <name type="scientific">Faecalibacterium prausnitzii</name>
    <dbReference type="NCBI Taxonomy" id="853"/>
    <lineage>
        <taxon>Bacteria</taxon>
        <taxon>Bacillati</taxon>
        <taxon>Bacillota</taxon>
        <taxon>Clostridia</taxon>
        <taxon>Eubacteriales</taxon>
        <taxon>Oscillospiraceae</taxon>
        <taxon>Faecalibacterium</taxon>
    </lineage>
</organism>
<evidence type="ECO:0000259" key="2">
    <source>
        <dbReference type="PROSITE" id="PS51736"/>
    </source>
</evidence>
<dbReference type="PANTHER" id="PTHR30461:SF23">
    <property type="entry name" value="DNA RECOMBINASE-RELATED"/>
    <property type="match status" value="1"/>
</dbReference>
<dbReference type="EMBL" id="PRLD01000020">
    <property type="protein sequence ID" value="RAW54942.1"/>
    <property type="molecule type" value="Genomic_DNA"/>
</dbReference>
<dbReference type="GO" id="GO:0003677">
    <property type="term" value="F:DNA binding"/>
    <property type="evidence" value="ECO:0007669"/>
    <property type="project" value="InterPro"/>
</dbReference>
<evidence type="ECO:0000259" key="3">
    <source>
        <dbReference type="PROSITE" id="PS51737"/>
    </source>
</evidence>
<dbReference type="InterPro" id="IPR006119">
    <property type="entry name" value="Resolv_N"/>
</dbReference>
<accession>A0A329TZF5</accession>
<dbReference type="PANTHER" id="PTHR30461">
    <property type="entry name" value="DNA-INVERTASE FROM LAMBDOID PROPHAGE"/>
    <property type="match status" value="1"/>
</dbReference>
<evidence type="ECO:0008006" key="6">
    <source>
        <dbReference type="Google" id="ProtNLM"/>
    </source>
</evidence>
<dbReference type="Gene3D" id="3.40.50.1390">
    <property type="entry name" value="Resolvase, N-terminal catalytic domain"/>
    <property type="match status" value="1"/>
</dbReference>
<gene>
    <name evidence="4" type="ORF">C4N24_13660</name>
</gene>
<dbReference type="SMART" id="SM00857">
    <property type="entry name" value="Resolvase"/>
    <property type="match status" value="1"/>
</dbReference>
<feature type="domain" description="Recombinase" evidence="3">
    <location>
        <begin position="169"/>
        <end position="314"/>
    </location>
</feature>
<dbReference type="InterPro" id="IPR036162">
    <property type="entry name" value="Resolvase-like_N_sf"/>
</dbReference>
<evidence type="ECO:0000313" key="5">
    <source>
        <dbReference type="Proteomes" id="UP000251281"/>
    </source>
</evidence>
<dbReference type="SUPFAM" id="SSF53041">
    <property type="entry name" value="Resolvase-like"/>
    <property type="match status" value="1"/>
</dbReference>
<evidence type="ECO:0000313" key="4">
    <source>
        <dbReference type="EMBL" id="RAW54942.1"/>
    </source>
</evidence>
<dbReference type="PROSITE" id="PS51737">
    <property type="entry name" value="RECOMBINASE_DNA_BIND"/>
    <property type="match status" value="1"/>
</dbReference>
<proteinExistence type="predicted"/>
<dbReference type="Gene3D" id="3.90.1750.20">
    <property type="entry name" value="Putative Large Serine Recombinase, Chain B, Domain 2"/>
    <property type="match status" value="1"/>
</dbReference>
<protein>
    <recommendedName>
        <fullName evidence="6">Recombinase</fullName>
    </recommendedName>
</protein>
<evidence type="ECO:0000256" key="1">
    <source>
        <dbReference type="SAM" id="Coils"/>
    </source>
</evidence>
<dbReference type="RefSeq" id="WP_112091864.1">
    <property type="nucleotide sequence ID" value="NZ_PRLD01000020.1"/>
</dbReference>
<dbReference type="Pfam" id="PF00239">
    <property type="entry name" value="Resolvase"/>
    <property type="match status" value="1"/>
</dbReference>
<dbReference type="InterPro" id="IPR011109">
    <property type="entry name" value="DNA_bind_recombinase_dom"/>
</dbReference>
<dbReference type="PROSITE" id="PS51736">
    <property type="entry name" value="RECOMBINASES_3"/>
    <property type="match status" value="1"/>
</dbReference>
<feature type="coiled-coil region" evidence="1">
    <location>
        <begin position="405"/>
        <end position="467"/>
    </location>
</feature>
<name>A0A329TZF5_9FIRM</name>
<comment type="caution">
    <text evidence="4">The sequence shown here is derived from an EMBL/GenBank/DDBJ whole genome shotgun (WGS) entry which is preliminary data.</text>
</comment>
<dbReference type="AlphaFoldDB" id="A0A329TZF5"/>
<sequence>MIAAYQRISRADGDLGKDGKDKRNSIENQKELIRRYISCKESLQNVPVMDFVDDGYTGSNFDRPGFQQMMDGVRNGKIDTIIVKDLSRFGRDYIGVGEYMEQIFPLLGVRLIAINDNYDSNNYKGTTLGMDVIVSNLVNTMYCRDAGKKLRTANQVKWRKGITTASAAPFGYQFDPDKKGAFIIDPPAAKIVRRIFDLAILGLGTREIAMMLNDENVPVPSVYNKENKAYGKETTYTIAPVILWDSTRVWKILTAYVYTGAMVLGKTKTLISGKSIVRTVPKGQQFITEGTHEAIVSREEFEKAQLVIKSNSHKVLMGGVDFPLKGKVRCGNCRRVMAHNFKQAVPTFWCREGLELVGQTQCTSEVFQVSDIENAVFQALKKELSLLDSLYGDIQKEEQGLKEAHKKANRRKTLMEQELKNLKGKKMRMYEEYAAGTLSLDTYKQKKQECDRKISEVQEQIEQSKAEESTQSVVPGTVRAAAEQAENFLNGTRLTASMVLAFIENVFVYDGGRIVVRFKYEQSIQDAVKALHTD</sequence>
<feature type="domain" description="Resolvase/invertase-type recombinase catalytic" evidence="2">
    <location>
        <begin position="1"/>
        <end position="161"/>
    </location>
</feature>
<dbReference type="Proteomes" id="UP000251281">
    <property type="component" value="Unassembled WGS sequence"/>
</dbReference>
<dbReference type="InterPro" id="IPR050639">
    <property type="entry name" value="SSR_resolvase"/>
</dbReference>
<keyword evidence="1" id="KW-0175">Coiled coil</keyword>
<reference evidence="4 5" key="1">
    <citation type="submission" date="2018-02" db="EMBL/GenBank/DDBJ databases">
        <title>Complete genome sequencing of Faecalibacterium prausnitzii strains isolated from the human gut.</title>
        <authorList>
            <person name="Fitzgerald B.C."/>
            <person name="Shkoporov A.N."/>
            <person name="Ross P.R."/>
            <person name="Hill C."/>
        </authorList>
    </citation>
    <scope>NUCLEOTIDE SEQUENCE [LARGE SCALE GENOMIC DNA]</scope>
    <source>
        <strain evidence="4 5">APC923/51-1</strain>
    </source>
</reference>
<dbReference type="Pfam" id="PF07508">
    <property type="entry name" value="Recombinase"/>
    <property type="match status" value="1"/>
</dbReference>
<dbReference type="GO" id="GO:0000150">
    <property type="term" value="F:DNA strand exchange activity"/>
    <property type="evidence" value="ECO:0007669"/>
    <property type="project" value="InterPro"/>
</dbReference>
<dbReference type="InterPro" id="IPR038109">
    <property type="entry name" value="DNA_bind_recomb_sf"/>
</dbReference>